<keyword evidence="4 8" id="KW-0812">Transmembrane</keyword>
<evidence type="ECO:0000256" key="3">
    <source>
        <dbReference type="ARBA" id="ARBA00022679"/>
    </source>
</evidence>
<evidence type="ECO:0000256" key="6">
    <source>
        <dbReference type="ARBA" id="ARBA00023136"/>
    </source>
</evidence>
<evidence type="ECO:0000313" key="9">
    <source>
        <dbReference type="EMBL" id="KAJ4979647.1"/>
    </source>
</evidence>
<evidence type="ECO:0000256" key="5">
    <source>
        <dbReference type="ARBA" id="ARBA00022989"/>
    </source>
</evidence>
<evidence type="ECO:0000256" key="4">
    <source>
        <dbReference type="ARBA" id="ARBA00022692"/>
    </source>
</evidence>
<sequence length="215" mass="24401">MKRKSIQVSEPTIFILVALFIIYNLYTLSEYIQCCLSIRAWWNNMRMSRIISSTAGLFGFLGFFPKFSGLSDTIFEVTPKDQATSIQGAGVEDVDRGRFTFDESPIFMPLTALLFVNLTALAMAFLEGSWLGLGEIFCSAWIVLSFLPFLKGLFRKGIYGIPWSTIWKSATLASLFLYFSREWASIGQIDLLEIRIIIVYPHGPTLVNSKYLKKK</sequence>
<gene>
    <name evidence="9" type="ORF">NE237_010427</name>
</gene>
<feature type="transmembrane region" description="Helical" evidence="8">
    <location>
        <begin position="12"/>
        <end position="29"/>
    </location>
</feature>
<protein>
    <submittedName>
        <fullName evidence="9">Uncharacterized protein</fullName>
    </submittedName>
</protein>
<dbReference type="GO" id="GO:0030244">
    <property type="term" value="P:cellulose biosynthetic process"/>
    <property type="evidence" value="ECO:0007669"/>
    <property type="project" value="InterPro"/>
</dbReference>
<dbReference type="PANTHER" id="PTHR13301">
    <property type="entry name" value="X-BOX TRANSCRIPTION FACTOR-RELATED"/>
    <property type="match status" value="1"/>
</dbReference>
<feature type="transmembrane region" description="Helical" evidence="8">
    <location>
        <begin position="106"/>
        <end position="126"/>
    </location>
</feature>
<organism evidence="9 10">
    <name type="scientific">Protea cynaroides</name>
    <dbReference type="NCBI Taxonomy" id="273540"/>
    <lineage>
        <taxon>Eukaryota</taxon>
        <taxon>Viridiplantae</taxon>
        <taxon>Streptophyta</taxon>
        <taxon>Embryophyta</taxon>
        <taxon>Tracheophyta</taxon>
        <taxon>Spermatophyta</taxon>
        <taxon>Magnoliopsida</taxon>
        <taxon>Proteales</taxon>
        <taxon>Proteaceae</taxon>
        <taxon>Protea</taxon>
    </lineage>
</organism>
<evidence type="ECO:0000256" key="1">
    <source>
        <dbReference type="ARBA" id="ARBA00004308"/>
    </source>
</evidence>
<feature type="transmembrane region" description="Helical" evidence="8">
    <location>
        <begin position="133"/>
        <end position="154"/>
    </location>
</feature>
<dbReference type="InterPro" id="IPR005150">
    <property type="entry name" value="Cellulose_synth"/>
</dbReference>
<keyword evidence="10" id="KW-1185">Reference proteome</keyword>
<accession>A0A9Q0R1L3</accession>
<dbReference type="GO" id="GO:0016760">
    <property type="term" value="F:cellulose synthase (UDP-forming) activity"/>
    <property type="evidence" value="ECO:0007669"/>
    <property type="project" value="InterPro"/>
</dbReference>
<keyword evidence="6 8" id="KW-0472">Membrane</keyword>
<comment type="caution">
    <text evidence="9">The sequence shown here is derived from an EMBL/GenBank/DDBJ whole genome shotgun (WGS) entry which is preliminary data.</text>
</comment>
<keyword evidence="7" id="KW-0961">Cell wall biogenesis/degradation</keyword>
<dbReference type="GO" id="GO:0012505">
    <property type="term" value="C:endomembrane system"/>
    <property type="evidence" value="ECO:0007669"/>
    <property type="project" value="UniProtKB-SubCell"/>
</dbReference>
<dbReference type="GO" id="GO:0071555">
    <property type="term" value="P:cell wall organization"/>
    <property type="evidence" value="ECO:0007669"/>
    <property type="project" value="UniProtKB-KW"/>
</dbReference>
<keyword evidence="2" id="KW-0328">Glycosyltransferase</keyword>
<dbReference type="AlphaFoldDB" id="A0A9Q0R1L3"/>
<proteinExistence type="predicted"/>
<keyword evidence="3" id="KW-0808">Transferase</keyword>
<evidence type="ECO:0000256" key="7">
    <source>
        <dbReference type="ARBA" id="ARBA00023316"/>
    </source>
</evidence>
<evidence type="ECO:0000256" key="8">
    <source>
        <dbReference type="SAM" id="Phobius"/>
    </source>
</evidence>
<comment type="subcellular location">
    <subcellularLocation>
        <location evidence="1">Endomembrane system</location>
    </subcellularLocation>
</comment>
<feature type="transmembrane region" description="Helical" evidence="8">
    <location>
        <begin position="50"/>
        <end position="67"/>
    </location>
</feature>
<reference evidence="9" key="1">
    <citation type="journal article" date="2023" name="Plant J.">
        <title>The genome of the king protea, Protea cynaroides.</title>
        <authorList>
            <person name="Chang J."/>
            <person name="Duong T.A."/>
            <person name="Schoeman C."/>
            <person name="Ma X."/>
            <person name="Roodt D."/>
            <person name="Barker N."/>
            <person name="Li Z."/>
            <person name="Van de Peer Y."/>
            <person name="Mizrachi E."/>
        </authorList>
    </citation>
    <scope>NUCLEOTIDE SEQUENCE</scope>
    <source>
        <tissue evidence="9">Young leaves</tissue>
    </source>
</reference>
<keyword evidence="5 8" id="KW-1133">Transmembrane helix</keyword>
<dbReference type="GO" id="GO:0016020">
    <property type="term" value="C:membrane"/>
    <property type="evidence" value="ECO:0007669"/>
    <property type="project" value="InterPro"/>
</dbReference>
<dbReference type="EMBL" id="JAMYWD010000002">
    <property type="protein sequence ID" value="KAJ4979647.1"/>
    <property type="molecule type" value="Genomic_DNA"/>
</dbReference>
<name>A0A9Q0R1L3_9MAGN</name>
<evidence type="ECO:0000256" key="2">
    <source>
        <dbReference type="ARBA" id="ARBA00022676"/>
    </source>
</evidence>
<dbReference type="Pfam" id="PF03552">
    <property type="entry name" value="Cellulose_synt"/>
    <property type="match status" value="1"/>
</dbReference>
<dbReference type="Proteomes" id="UP001141806">
    <property type="component" value="Unassembled WGS sequence"/>
</dbReference>
<evidence type="ECO:0000313" key="10">
    <source>
        <dbReference type="Proteomes" id="UP001141806"/>
    </source>
</evidence>
<dbReference type="OrthoDB" id="72851at2759"/>